<reference evidence="2 3" key="1">
    <citation type="submission" date="2012-07" db="EMBL/GenBank/DDBJ databases">
        <authorList>
            <person name="Durkin A.S."/>
            <person name="McCorrison J."/>
            <person name="Torralba M."/>
            <person name="Gillis M."/>
            <person name="Methe B."/>
            <person name="Sutton G."/>
            <person name="Nelson K.E."/>
        </authorList>
    </citation>
    <scope>NUCLEOTIDE SEQUENCE [LARGE SCALE GENOMIC DNA]</scope>
    <source>
        <strain evidence="2 3">OBRC8</strain>
    </source>
</reference>
<feature type="signal peptide" evidence="1">
    <location>
        <begin position="1"/>
        <end position="23"/>
    </location>
</feature>
<evidence type="ECO:0000256" key="1">
    <source>
        <dbReference type="SAM" id="SignalP"/>
    </source>
</evidence>
<gene>
    <name evidence="2" type="ORF">HMPREF1143_1001</name>
</gene>
<name>J6HFV3_9FIRM</name>
<dbReference type="Proteomes" id="UP000005244">
    <property type="component" value="Unassembled WGS sequence"/>
</dbReference>
<keyword evidence="3" id="KW-1185">Reference proteome</keyword>
<evidence type="ECO:0000313" key="2">
    <source>
        <dbReference type="EMBL" id="EJU23880.1"/>
    </source>
</evidence>
<proteinExistence type="predicted"/>
<comment type="caution">
    <text evidence="2">The sequence shown here is derived from an EMBL/GenBank/DDBJ whole genome shotgun (WGS) entry which is preliminary data.</text>
</comment>
<dbReference type="AlphaFoldDB" id="J6HFV3"/>
<dbReference type="EMBL" id="ALNK01000013">
    <property type="protein sequence ID" value="EJU23880.1"/>
    <property type="molecule type" value="Genomic_DNA"/>
</dbReference>
<dbReference type="RefSeq" id="WP_009530532.1">
    <property type="nucleotide sequence ID" value="NZ_ALNK01000013.1"/>
</dbReference>
<keyword evidence="1" id="KW-0732">Signal</keyword>
<organism evidence="2 3">
    <name type="scientific">Peptoanaerobacter stomatis</name>
    <dbReference type="NCBI Taxonomy" id="796937"/>
    <lineage>
        <taxon>Bacteria</taxon>
        <taxon>Bacillati</taxon>
        <taxon>Bacillota</taxon>
        <taxon>Clostridia</taxon>
        <taxon>Peptostreptococcales</taxon>
        <taxon>Filifactoraceae</taxon>
        <taxon>Peptoanaerobacter</taxon>
    </lineage>
</organism>
<protein>
    <submittedName>
        <fullName evidence="2">Uncharacterized protein</fullName>
    </submittedName>
</protein>
<evidence type="ECO:0000313" key="3">
    <source>
        <dbReference type="Proteomes" id="UP000005244"/>
    </source>
</evidence>
<sequence length="90" mass="10451">MKPVKILSILLTLFLVMYSSIYAQDTFSAINNANKTLKKGDYTYKIDYVDYNFILKVYNKNNKLVISLPKVYYALAGDKGFYYSTNDYNT</sequence>
<accession>J6HFV3</accession>
<feature type="chain" id="PRO_5003788131" evidence="1">
    <location>
        <begin position="24"/>
        <end position="90"/>
    </location>
</feature>